<dbReference type="Proteomes" id="UP001156870">
    <property type="component" value="Unassembled WGS sequence"/>
</dbReference>
<dbReference type="AlphaFoldDB" id="A0AA37WNF0"/>
<reference evidence="1 2" key="1">
    <citation type="journal article" date="2014" name="Int. J. Syst. Evol. Microbiol.">
        <title>Complete genome sequence of Corynebacterium casei LMG S-19264T (=DSM 44701T), isolated from a smear-ripened cheese.</title>
        <authorList>
            <consortium name="US DOE Joint Genome Institute (JGI-PGF)"/>
            <person name="Walter F."/>
            <person name="Albersmeier A."/>
            <person name="Kalinowski J."/>
            <person name="Ruckert C."/>
        </authorList>
    </citation>
    <scope>NUCLEOTIDE SEQUENCE [LARGE SCALE GENOMIC DNA]</scope>
    <source>
        <strain evidence="1 2">NBRC 110095</strain>
    </source>
</reference>
<keyword evidence="2" id="KW-1185">Reference proteome</keyword>
<dbReference type="EMBL" id="BSPD01000074">
    <property type="protein sequence ID" value="GLS27350.1"/>
    <property type="molecule type" value="Genomic_DNA"/>
</dbReference>
<protein>
    <submittedName>
        <fullName evidence="1">Uncharacterized protein</fullName>
    </submittedName>
</protein>
<organism evidence="1 2">
    <name type="scientific">Marinibactrum halimedae</name>
    <dbReference type="NCBI Taxonomy" id="1444977"/>
    <lineage>
        <taxon>Bacteria</taxon>
        <taxon>Pseudomonadati</taxon>
        <taxon>Pseudomonadota</taxon>
        <taxon>Gammaproteobacteria</taxon>
        <taxon>Cellvibrionales</taxon>
        <taxon>Cellvibrionaceae</taxon>
        <taxon>Marinibactrum</taxon>
    </lineage>
</organism>
<comment type="caution">
    <text evidence="1">The sequence shown here is derived from an EMBL/GenBank/DDBJ whole genome shotgun (WGS) entry which is preliminary data.</text>
</comment>
<evidence type="ECO:0000313" key="1">
    <source>
        <dbReference type="EMBL" id="GLS27350.1"/>
    </source>
</evidence>
<accession>A0AA37WNF0</accession>
<gene>
    <name evidence="1" type="ORF">GCM10007877_30690</name>
</gene>
<dbReference type="RefSeq" id="WP_232595453.1">
    <property type="nucleotide sequence ID" value="NZ_JAJQVM010000039.1"/>
</dbReference>
<sequence length="147" mass="16395">MVVPVMKNRHCSSGQDSKIKEFKVEAAKAKNTQAKELQLTNTELKGIELDASEARYPTVTSLQCYRLKVAREQLQSAMMVLMHVDSSMKLNVSSIRRAVAQADKSVNNALRMMLNDHRLSSAVKVAELKATVKLYRSFPVGASERRG</sequence>
<evidence type="ECO:0000313" key="2">
    <source>
        <dbReference type="Proteomes" id="UP001156870"/>
    </source>
</evidence>
<proteinExistence type="predicted"/>
<name>A0AA37WNF0_9GAMM</name>